<dbReference type="GO" id="GO:0008168">
    <property type="term" value="F:methyltransferase activity"/>
    <property type="evidence" value="ECO:0007669"/>
    <property type="project" value="UniProtKB-KW"/>
</dbReference>
<evidence type="ECO:0000259" key="1">
    <source>
        <dbReference type="Pfam" id="PF13649"/>
    </source>
</evidence>
<keyword evidence="3" id="KW-1185">Reference proteome</keyword>
<dbReference type="PANTHER" id="PTHR44068">
    <property type="entry name" value="ZGC:194242"/>
    <property type="match status" value="1"/>
</dbReference>
<organism evidence="2 3">
    <name type="scientific">Selenomonas sputigena</name>
    <dbReference type="NCBI Taxonomy" id="69823"/>
    <lineage>
        <taxon>Bacteria</taxon>
        <taxon>Bacillati</taxon>
        <taxon>Bacillota</taxon>
        <taxon>Negativicutes</taxon>
        <taxon>Selenomonadales</taxon>
        <taxon>Selenomonadaceae</taxon>
        <taxon>Selenomonas</taxon>
    </lineage>
</organism>
<gene>
    <name evidence="2" type="ORF">QCO44_09805</name>
</gene>
<dbReference type="GO" id="GO:0032259">
    <property type="term" value="P:methylation"/>
    <property type="evidence" value="ECO:0007669"/>
    <property type="project" value="UniProtKB-KW"/>
</dbReference>
<name>A0ABV3X6U4_9FIRM</name>
<dbReference type="InterPro" id="IPR041698">
    <property type="entry name" value="Methyltransf_25"/>
</dbReference>
<evidence type="ECO:0000313" key="2">
    <source>
        <dbReference type="EMBL" id="MEX5285917.1"/>
    </source>
</evidence>
<dbReference type="Proteomes" id="UP001559623">
    <property type="component" value="Unassembled WGS sequence"/>
</dbReference>
<dbReference type="RefSeq" id="WP_368847638.1">
    <property type="nucleotide sequence ID" value="NZ_CP194411.1"/>
</dbReference>
<dbReference type="EMBL" id="JARVLH010000006">
    <property type="protein sequence ID" value="MEX5285917.1"/>
    <property type="molecule type" value="Genomic_DNA"/>
</dbReference>
<reference evidence="2 3" key="1">
    <citation type="submission" date="2023-04" db="EMBL/GenBank/DDBJ databases">
        <title>Genome Sequence of Selenomonas sputigena ATCC 33150.</title>
        <authorList>
            <person name="Miller D.P."/>
            <person name="Anvari S."/>
            <person name="Polson S.W."/>
            <person name="Macdonald M."/>
            <person name="Mcdowell J.V."/>
        </authorList>
    </citation>
    <scope>NUCLEOTIDE SEQUENCE [LARGE SCALE GENOMIC DNA]</scope>
    <source>
        <strain evidence="2 3">ATCC 33150</strain>
    </source>
</reference>
<dbReference type="CDD" id="cd02440">
    <property type="entry name" value="AdoMet_MTases"/>
    <property type="match status" value="1"/>
</dbReference>
<comment type="caution">
    <text evidence="2">The sequence shown here is derived from an EMBL/GenBank/DDBJ whole genome shotgun (WGS) entry which is preliminary data.</text>
</comment>
<dbReference type="InterPro" id="IPR029063">
    <property type="entry name" value="SAM-dependent_MTases_sf"/>
</dbReference>
<dbReference type="SUPFAM" id="SSF53335">
    <property type="entry name" value="S-adenosyl-L-methionine-dependent methyltransferases"/>
    <property type="match status" value="1"/>
</dbReference>
<proteinExistence type="predicted"/>
<sequence length="252" mass="27729">MREAGHTFLARMGKTKLRPGGVEATNWLLSKAAIQPGFKVLEVACNMGTTMIHVAKTYDCEVVGIDLDDAALEKARANIKSQGLEDKISVVHGNAFDLPFADASFDVVINEAMLTMLIGGDKDRALAEYSRVLKPGGVLVTHDVVFRTDDAAVQKELISGLSQAINVHVEPLTRSGWKERIESHAFRTEQKCGPMTLLDPPGILRDEGPAGALRIMANAMKKENRTMFLTMFDFFHDHAEELGYIANFSLRI</sequence>
<keyword evidence="2" id="KW-0808">Transferase</keyword>
<keyword evidence="2" id="KW-0489">Methyltransferase</keyword>
<dbReference type="Gene3D" id="3.40.50.150">
    <property type="entry name" value="Vaccinia Virus protein VP39"/>
    <property type="match status" value="1"/>
</dbReference>
<dbReference type="InterPro" id="IPR050447">
    <property type="entry name" value="Erg6_SMT_methyltransf"/>
</dbReference>
<protein>
    <submittedName>
        <fullName evidence="2">Class I SAM-dependent methyltransferase</fullName>
        <ecNumber evidence="2">2.1.-.-</ecNumber>
    </submittedName>
</protein>
<evidence type="ECO:0000313" key="3">
    <source>
        <dbReference type="Proteomes" id="UP001559623"/>
    </source>
</evidence>
<dbReference type="EC" id="2.1.-.-" evidence="2"/>
<dbReference type="Pfam" id="PF13649">
    <property type="entry name" value="Methyltransf_25"/>
    <property type="match status" value="1"/>
</dbReference>
<feature type="domain" description="Methyltransferase" evidence="1">
    <location>
        <begin position="40"/>
        <end position="137"/>
    </location>
</feature>
<dbReference type="PANTHER" id="PTHR44068:SF11">
    <property type="entry name" value="GERANYL DIPHOSPHATE 2-C-METHYLTRANSFERASE"/>
    <property type="match status" value="1"/>
</dbReference>
<accession>A0ABV3X6U4</accession>